<protein>
    <submittedName>
        <fullName evidence="3">Anch_rpt_wall multi-domain protein</fullName>
    </submittedName>
</protein>
<dbReference type="AlphaFoldDB" id="A0A0A6XCW2"/>
<feature type="signal peptide" evidence="2">
    <location>
        <begin position="1"/>
        <end position="34"/>
    </location>
</feature>
<dbReference type="InterPro" id="IPR022435">
    <property type="entry name" value="Surface-anchored_actinobac"/>
</dbReference>
<dbReference type="NCBIfam" id="NF038134">
    <property type="entry name" value="choice_anch_M"/>
    <property type="match status" value="1"/>
</dbReference>
<comment type="caution">
    <text evidence="3">The sequence shown here is derived from an EMBL/GenBank/DDBJ whole genome shotgun (WGS) entry which is preliminary data.</text>
</comment>
<dbReference type="EMBL" id="JRTT01000008">
    <property type="protein sequence ID" value="KHD77902.1"/>
    <property type="molecule type" value="Genomic_DNA"/>
</dbReference>
<dbReference type="InterPro" id="IPR006311">
    <property type="entry name" value="TAT_signal"/>
</dbReference>
<proteinExistence type="predicted"/>
<dbReference type="eggNOG" id="COG0803">
    <property type="taxonomic scope" value="Bacteria"/>
</dbReference>
<evidence type="ECO:0000313" key="3">
    <source>
        <dbReference type="EMBL" id="KHD77902.1"/>
    </source>
</evidence>
<sequence>MPYTTARRARRRVIVASGLLAGALVITPASPAAAYDPAAGREVLGAGRHVDAIYAEVTGGKLDIRTRTPKGVVEGDRVVLHIPETGTSHTKLPKGYEFLGPEGAEAWVSTEVQDPSVVWPGWSFEGVKPGVLKGTLKIKYDSFRYAGPAAAPKFAVTQPGGFDGTKVSKLFVPGTTFTTVSGEPGSHTHGTWTFTAPGVYDIDFTVTATLATDVPISDSTTVRFVVGELGPTAAEPTPRADPPATAGLDDLTIVPNKVDAEYFVGQTITLSALSPDAAPTDTYRWQVTSPGAATPVADPKQTTATWTTKPNRAVDGTSIRVERLSAAGQVVETSEPQILRTRAKAPTTTLTVSADKSTYAVGDTATLRSAQSPQTEDEHYHWYLRKPGEDSYQWIPESRLADQQLPITADLNGAEVTARLFNTDHSVLAESAPIRLTMTGAGATDPAATIKITSAATTFAAGERATFTAEPSTPGSAVEWSVRKNGENPYVVFEGTPTLDESWDGAEIRAVVRDAQGGVLTETTIPVVDVTSAAAASSGDSSGSMLRYVVAGVVLLVLITGAVVVVVRRRRAHGAS</sequence>
<keyword evidence="1" id="KW-1133">Transmembrane helix</keyword>
<dbReference type="Proteomes" id="UP000054537">
    <property type="component" value="Unassembled WGS sequence"/>
</dbReference>
<dbReference type="OrthoDB" id="4451361at2"/>
<keyword evidence="1" id="KW-0812">Transmembrane</keyword>
<name>A0A0A6XCW2_ACTUT</name>
<evidence type="ECO:0000256" key="2">
    <source>
        <dbReference type="SAM" id="SignalP"/>
    </source>
</evidence>
<evidence type="ECO:0000313" key="4">
    <source>
        <dbReference type="Proteomes" id="UP000054537"/>
    </source>
</evidence>
<dbReference type="STRING" id="1869.MB27_08305"/>
<gene>
    <name evidence="3" type="ORF">MB27_08305</name>
</gene>
<feature type="chain" id="PRO_5002033703" evidence="2">
    <location>
        <begin position="35"/>
        <end position="576"/>
    </location>
</feature>
<feature type="transmembrane region" description="Helical" evidence="1">
    <location>
        <begin position="545"/>
        <end position="567"/>
    </location>
</feature>
<keyword evidence="1" id="KW-0472">Membrane</keyword>
<dbReference type="NCBIfam" id="TIGR03769">
    <property type="entry name" value="P_ac_wall_RPT"/>
    <property type="match status" value="1"/>
</dbReference>
<reference evidence="3 4" key="1">
    <citation type="submission" date="2014-10" db="EMBL/GenBank/DDBJ databases">
        <title>Draft genome sequence of Actinoplanes utahensis NRRL 12052.</title>
        <authorList>
            <person name="Velasco-Bucheli B."/>
            <person name="del Cerro C."/>
            <person name="Hormigo D."/>
            <person name="Garcia J.L."/>
            <person name="Acebal C."/>
            <person name="Arroyo M."/>
            <person name="de la Mata I."/>
        </authorList>
    </citation>
    <scope>NUCLEOTIDE SEQUENCE [LARGE SCALE GENOMIC DNA]</scope>
    <source>
        <strain evidence="3 4">NRRL 12052</strain>
    </source>
</reference>
<keyword evidence="4" id="KW-1185">Reference proteome</keyword>
<dbReference type="PROSITE" id="PS51318">
    <property type="entry name" value="TAT"/>
    <property type="match status" value="1"/>
</dbReference>
<accession>A0A0A6XCW2</accession>
<keyword evidence="2" id="KW-0732">Signal</keyword>
<organism evidence="3 4">
    <name type="scientific">Actinoplanes utahensis</name>
    <dbReference type="NCBI Taxonomy" id="1869"/>
    <lineage>
        <taxon>Bacteria</taxon>
        <taxon>Bacillati</taxon>
        <taxon>Actinomycetota</taxon>
        <taxon>Actinomycetes</taxon>
        <taxon>Micromonosporales</taxon>
        <taxon>Micromonosporaceae</taxon>
        <taxon>Actinoplanes</taxon>
    </lineage>
</organism>
<evidence type="ECO:0000256" key="1">
    <source>
        <dbReference type="SAM" id="Phobius"/>
    </source>
</evidence>